<dbReference type="GO" id="GO:0016342">
    <property type="term" value="C:catenin complex"/>
    <property type="evidence" value="ECO:0007669"/>
    <property type="project" value="TreeGrafter"/>
</dbReference>
<evidence type="ECO:0000259" key="5">
    <source>
        <dbReference type="PROSITE" id="PS50268"/>
    </source>
</evidence>
<dbReference type="SUPFAM" id="SSF49313">
    <property type="entry name" value="Cadherin-like"/>
    <property type="match status" value="1"/>
</dbReference>
<feature type="domain" description="Cadherin" evidence="5">
    <location>
        <begin position="47"/>
        <end position="153"/>
    </location>
</feature>
<dbReference type="GO" id="GO:0007156">
    <property type="term" value="P:homophilic cell adhesion via plasma membrane adhesion molecules"/>
    <property type="evidence" value="ECO:0007669"/>
    <property type="project" value="InterPro"/>
</dbReference>
<dbReference type="GO" id="GO:0008013">
    <property type="term" value="F:beta-catenin binding"/>
    <property type="evidence" value="ECO:0007669"/>
    <property type="project" value="TreeGrafter"/>
</dbReference>
<dbReference type="AlphaFoldDB" id="A0A9X3CHC0"/>
<organism evidence="6 7">
    <name type="scientific">Vibrio paucivorans</name>
    <dbReference type="NCBI Taxonomy" id="2829489"/>
    <lineage>
        <taxon>Bacteria</taxon>
        <taxon>Pseudomonadati</taxon>
        <taxon>Pseudomonadota</taxon>
        <taxon>Gammaproteobacteria</taxon>
        <taxon>Vibrionales</taxon>
        <taxon>Vibrionaceae</taxon>
        <taxon>Vibrio</taxon>
    </lineage>
</organism>
<keyword evidence="3" id="KW-0106">Calcium</keyword>
<keyword evidence="7" id="KW-1185">Reference proteome</keyword>
<dbReference type="InterPro" id="IPR015919">
    <property type="entry name" value="Cadherin-like_sf"/>
</dbReference>
<comment type="caution">
    <text evidence="6">The sequence shown here is derived from an EMBL/GenBank/DDBJ whole genome shotgun (WGS) entry which is preliminary data.</text>
</comment>
<evidence type="ECO:0000313" key="7">
    <source>
        <dbReference type="Proteomes" id="UP001155586"/>
    </source>
</evidence>
<gene>
    <name evidence="6" type="ORF">MD483_13100</name>
</gene>
<dbReference type="PANTHER" id="PTHR24027:SF442">
    <property type="entry name" value="PROTOCADHERIN-15 ISOFORM X1"/>
    <property type="match status" value="1"/>
</dbReference>
<dbReference type="CDD" id="cd11304">
    <property type="entry name" value="Cadherin_repeat"/>
    <property type="match status" value="1"/>
</dbReference>
<protein>
    <submittedName>
        <fullName evidence="6">Cadherin repeat domain-containing protein</fullName>
    </submittedName>
</protein>
<sequence length="587" mass="63550">FTNDYETLANSHDITVIASDGVNDVEITVTLNEQDVNEPPVFEPPIEGDEYVFAYDENTDPGVTLGQVTANDPESLDVTYSIGTNVQIEGVDLFQVDDQGNISLTTAGAEAFTNNYEELTNSHVITVVASDGVNETEITVTLNEQDVNELPTAEDFDVDAEDNVIVPIVFDSDVAEDDHIADEDDDFNGLQVNVMLTSLPEYGVLLYTDDMGETRELTAADLHVDGDPIDANKLLNPDNIVYVPGSGDPFEIGYSGDPEDIVLTDGFFNWGVEVSPTEREITLDNGNTISLSITDNNNKPLKQYSGEQPHVGHGIGDTDGRGMNKQETLILDLRNNPLGVVAFGLDGMGGAFNTNSNIAVSVTYTFADGTTETVEYQKDPGDVGNAQILYEFTYSSPDNEIVQMDFSSNGGNWELRYVSGSQTVEEDVTFDYMAVDSELAVSEEATVTIDVSDSPAYQVLAAANEDELNAEQGNDVLVGDNDANVFTWLDGTLDTGTDVIMDFELTEDMIDLDDILDDTESADIDELIANIGVEIVDDNVELTIEHDGGEQTIVIEDGANILSDYIGPGNEFDSIELLGQIIKNDAA</sequence>
<feature type="non-terminal residue" evidence="6">
    <location>
        <position position="1"/>
    </location>
</feature>
<evidence type="ECO:0000256" key="2">
    <source>
        <dbReference type="ARBA" id="ARBA00022737"/>
    </source>
</evidence>
<keyword evidence="4" id="KW-0472">Membrane</keyword>
<dbReference type="EMBL" id="JAKRRX010000073">
    <property type="protein sequence ID" value="MCW8334760.1"/>
    <property type="molecule type" value="Genomic_DNA"/>
</dbReference>
<dbReference type="Proteomes" id="UP001155586">
    <property type="component" value="Unassembled WGS sequence"/>
</dbReference>
<proteinExistence type="predicted"/>
<evidence type="ECO:0000313" key="6">
    <source>
        <dbReference type="EMBL" id="MCW8334760.1"/>
    </source>
</evidence>
<evidence type="ECO:0000256" key="3">
    <source>
        <dbReference type="ARBA" id="ARBA00022837"/>
    </source>
</evidence>
<dbReference type="PROSITE" id="PS50268">
    <property type="entry name" value="CADHERIN_2"/>
    <property type="match status" value="1"/>
</dbReference>
<name>A0A9X3CHC0_9VIBR</name>
<accession>A0A9X3CHC0</accession>
<keyword evidence="2" id="KW-0677">Repeat</keyword>
<dbReference type="RefSeq" id="WP_265688118.1">
    <property type="nucleotide sequence ID" value="NZ_JAKRRX010000073.1"/>
</dbReference>
<reference evidence="6" key="1">
    <citation type="submission" date="2022-02" db="EMBL/GenBank/DDBJ databases">
        <title>Vibrio sp. nov., a new bacterium isolated from Bohai sea, China.</title>
        <authorList>
            <person name="Yuan Y."/>
        </authorList>
    </citation>
    <scope>NUCLEOTIDE SEQUENCE</scope>
    <source>
        <strain evidence="6">DBSS07</strain>
    </source>
</reference>
<evidence type="ECO:0000256" key="4">
    <source>
        <dbReference type="ARBA" id="ARBA00023136"/>
    </source>
</evidence>
<dbReference type="InterPro" id="IPR039808">
    <property type="entry name" value="Cadherin"/>
</dbReference>
<dbReference type="PANTHER" id="PTHR24027">
    <property type="entry name" value="CADHERIN-23"/>
    <property type="match status" value="1"/>
</dbReference>
<dbReference type="GO" id="GO:0005509">
    <property type="term" value="F:calcium ion binding"/>
    <property type="evidence" value="ECO:0007669"/>
    <property type="project" value="InterPro"/>
</dbReference>
<comment type="subcellular location">
    <subcellularLocation>
        <location evidence="1">Membrane</location>
    </subcellularLocation>
</comment>
<dbReference type="GO" id="GO:0045296">
    <property type="term" value="F:cadherin binding"/>
    <property type="evidence" value="ECO:0007669"/>
    <property type="project" value="TreeGrafter"/>
</dbReference>
<evidence type="ECO:0000256" key="1">
    <source>
        <dbReference type="ARBA" id="ARBA00004370"/>
    </source>
</evidence>
<dbReference type="GO" id="GO:0016477">
    <property type="term" value="P:cell migration"/>
    <property type="evidence" value="ECO:0007669"/>
    <property type="project" value="TreeGrafter"/>
</dbReference>
<dbReference type="InterPro" id="IPR002126">
    <property type="entry name" value="Cadherin-like_dom"/>
</dbReference>
<dbReference type="Gene3D" id="2.60.40.60">
    <property type="entry name" value="Cadherins"/>
    <property type="match status" value="1"/>
</dbReference>